<dbReference type="RefSeq" id="WP_305944264.1">
    <property type="nucleotide sequence ID" value="NZ_JAUZVY010000001.1"/>
</dbReference>
<feature type="repeat" description="TPR" evidence="3">
    <location>
        <begin position="195"/>
        <end position="228"/>
    </location>
</feature>
<dbReference type="NCBIfam" id="TIGR02917">
    <property type="entry name" value="PEP_TPR_lipo"/>
    <property type="match status" value="1"/>
</dbReference>
<dbReference type="Pfam" id="PF14559">
    <property type="entry name" value="TPR_19"/>
    <property type="match status" value="1"/>
</dbReference>
<evidence type="ECO:0000256" key="1">
    <source>
        <dbReference type="ARBA" id="ARBA00022737"/>
    </source>
</evidence>
<dbReference type="Proteomes" id="UP001236258">
    <property type="component" value="Unassembled WGS sequence"/>
</dbReference>
<keyword evidence="1" id="KW-0677">Repeat</keyword>
<keyword evidence="2 3" id="KW-0802">TPR repeat</keyword>
<evidence type="ECO:0000313" key="5">
    <source>
        <dbReference type="Proteomes" id="UP001236258"/>
    </source>
</evidence>
<accession>A0ABT9GMB3</accession>
<organism evidence="4 5">
    <name type="scientific">Alkalimonas delamerensis</name>
    <dbReference type="NCBI Taxonomy" id="265981"/>
    <lineage>
        <taxon>Bacteria</taxon>
        <taxon>Pseudomonadati</taxon>
        <taxon>Pseudomonadota</taxon>
        <taxon>Gammaproteobacteria</taxon>
        <taxon>Alkalimonas</taxon>
    </lineage>
</organism>
<evidence type="ECO:0000256" key="2">
    <source>
        <dbReference type="ARBA" id="ARBA00022803"/>
    </source>
</evidence>
<gene>
    <name evidence="4" type="primary">prsT</name>
    <name evidence="4" type="ORF">Q3O59_03590</name>
</gene>
<protein>
    <submittedName>
        <fullName evidence="4">PEP-CTERM system TPR-repeat protein PrsT</fullName>
    </submittedName>
</protein>
<dbReference type="PANTHER" id="PTHR45586:SF1">
    <property type="entry name" value="LIPOPOLYSACCHARIDE ASSEMBLY PROTEIN B"/>
    <property type="match status" value="1"/>
</dbReference>
<name>A0ABT9GMB3_9GAMM</name>
<sequence>MKTTTRILSGIALLAVLTACSKKDSEAHYQSAQQFLASNEYNAAVIELRSAIQQSPDEYRYRLALGKALLGIGDTASAERELERALRYGAPEEDSALALMQAYYLSGNYQAAISAFEATDQLSERTAALVDSYRALAEIELGDGPSGLLHFERLSQSVHADVATMAQAHLKLSAQEPAEALALLNNITKDSELYAESLYLSGKVYLAQNEHAAAIEQLTHYVALAPSKLLARLLLAQASIQHGQFDASEPHLKLLLQLFPEQPMANYLQSLVSFQRNDFEAAKTHSERAIRHGLVGTRARVIAAISSTQLGLEEQALRHLDPIRNQLHEIPEAQRLYALLRLRAGETEDAATILATLPEHEQNLQLITSTAFELVRRGAPDSARQLLSQYQGELDASGLATIGTVKLGIEGQREAGIRDLEQALALDPSITQTRMVLAMSYLQQGEHDKASALAEKWIQDPEMQVAGYNLQAYAQFLQQNFDNAMQLTEKALQLKPLNPFSSLLQAMVHVQQRDLTKASQQLKAMLDQHPEYLAGQEQYYAISRALQDTSDATARIDRLHRQNKEVYPARLLRARVAYDQQDFQQVVTLLQGISLPNQQLPATHHLLLIESFLRLGRPADAVQKAERWHRQEPANLQAGYALANALTINNKQEQALEVLNNLLKQVPGEPQLLIAQMTLLVQMQRLDQALAVLNNIPEALSQHPQMQFVRGRLELMRNNPAASKRAFQQSYAQYPAHETALFIAVNLTSTESEQSALAFIDQHKEQHGSDDGLNTYYATLLLHSDSTQAKQMYQELLENEPNNIIALNNYAWLLTVANQAEQARPYAQRAMELLPNHPDVIDTYGKVLLQLDQPQEALQHFEQSLSIRPDHPEVMLNYAEALLKTNQQPKAKQVLAEVRSDDPIILERLATLQNQLN</sequence>
<keyword evidence="5" id="KW-1185">Reference proteome</keyword>
<dbReference type="InterPro" id="IPR019734">
    <property type="entry name" value="TPR_rpt"/>
</dbReference>
<comment type="caution">
    <text evidence="4">The sequence shown here is derived from an EMBL/GenBank/DDBJ whole genome shotgun (WGS) entry which is preliminary data.</text>
</comment>
<feature type="repeat" description="TPR" evidence="3">
    <location>
        <begin position="25"/>
        <end position="58"/>
    </location>
</feature>
<evidence type="ECO:0000313" key="4">
    <source>
        <dbReference type="EMBL" id="MDP4528112.1"/>
    </source>
</evidence>
<proteinExistence type="predicted"/>
<dbReference type="PANTHER" id="PTHR45586">
    <property type="entry name" value="TPR REPEAT-CONTAINING PROTEIN PA4667"/>
    <property type="match status" value="1"/>
</dbReference>
<dbReference type="InterPro" id="IPR051012">
    <property type="entry name" value="CellSynth/LPSAsmb/PSIAsmb"/>
</dbReference>
<dbReference type="Pfam" id="PF13432">
    <property type="entry name" value="TPR_16"/>
    <property type="match status" value="5"/>
</dbReference>
<dbReference type="InterPro" id="IPR011990">
    <property type="entry name" value="TPR-like_helical_dom_sf"/>
</dbReference>
<feature type="repeat" description="TPR" evidence="3">
    <location>
        <begin position="838"/>
        <end position="871"/>
    </location>
</feature>
<dbReference type="Gene3D" id="1.25.40.10">
    <property type="entry name" value="Tetratricopeptide repeat domain"/>
    <property type="match status" value="6"/>
</dbReference>
<reference evidence="4 5" key="1">
    <citation type="submission" date="2023-08" db="EMBL/GenBank/DDBJ databases">
        <authorList>
            <person name="Joshi A."/>
            <person name="Thite S."/>
        </authorList>
    </citation>
    <scope>NUCLEOTIDE SEQUENCE [LARGE SCALE GENOMIC DNA]</scope>
    <source>
        <strain evidence="4 5">1E1</strain>
    </source>
</reference>
<dbReference type="PROSITE" id="PS51257">
    <property type="entry name" value="PROKAR_LIPOPROTEIN"/>
    <property type="match status" value="1"/>
</dbReference>
<dbReference type="PROSITE" id="PS50005">
    <property type="entry name" value="TPR"/>
    <property type="match status" value="4"/>
</dbReference>
<dbReference type="SUPFAM" id="SSF48452">
    <property type="entry name" value="TPR-like"/>
    <property type="match status" value="4"/>
</dbReference>
<evidence type="ECO:0000256" key="3">
    <source>
        <dbReference type="PROSITE-ProRule" id="PRU00339"/>
    </source>
</evidence>
<dbReference type="SMART" id="SM00028">
    <property type="entry name" value="TPR"/>
    <property type="match status" value="12"/>
</dbReference>
<feature type="repeat" description="TPR" evidence="3">
    <location>
        <begin position="465"/>
        <end position="498"/>
    </location>
</feature>
<dbReference type="EMBL" id="JAUZVY010000001">
    <property type="protein sequence ID" value="MDP4528112.1"/>
    <property type="molecule type" value="Genomic_DNA"/>
</dbReference>
<dbReference type="InterPro" id="IPR014266">
    <property type="entry name" value="PEP-CTERM_TPR_PrsT"/>
</dbReference>